<dbReference type="EMBL" id="BMVG01000002">
    <property type="protein sequence ID" value="GHD99946.1"/>
    <property type="molecule type" value="Genomic_DNA"/>
</dbReference>
<evidence type="ECO:0000313" key="2">
    <source>
        <dbReference type="Proteomes" id="UP000655443"/>
    </source>
</evidence>
<comment type="caution">
    <text evidence="1">The sequence shown here is derived from an EMBL/GenBank/DDBJ whole genome shotgun (WGS) entry which is preliminary data.</text>
</comment>
<gene>
    <name evidence="1" type="ORF">GCM10010339_12950</name>
</gene>
<sequence>MTNEFMGPPWQMDWRLDALASRNALPERVQKIVDEARTELVTGKDPYFRGIETDAQLPDGMWIEPAQSSRPKGPRVLYFDRGNGWLTYSFVPRAEDPQITVEQIFWQGSEPAGEPPAEE</sequence>
<keyword evidence="2" id="KW-1185">Reference proteome</keyword>
<reference evidence="1" key="1">
    <citation type="journal article" date="2014" name="Int. J. Syst. Evol. Microbiol.">
        <title>Complete genome sequence of Corynebacterium casei LMG S-19264T (=DSM 44701T), isolated from a smear-ripened cheese.</title>
        <authorList>
            <consortium name="US DOE Joint Genome Institute (JGI-PGF)"/>
            <person name="Walter F."/>
            <person name="Albersmeier A."/>
            <person name="Kalinowski J."/>
            <person name="Ruckert C."/>
        </authorList>
    </citation>
    <scope>NUCLEOTIDE SEQUENCE</scope>
    <source>
        <strain evidence="1">JCM 4714</strain>
    </source>
</reference>
<protein>
    <submittedName>
        <fullName evidence="1">Uncharacterized protein</fullName>
    </submittedName>
</protein>
<organism evidence="1 2">
    <name type="scientific">Streptomyces alanosinicus</name>
    <dbReference type="NCBI Taxonomy" id="68171"/>
    <lineage>
        <taxon>Bacteria</taxon>
        <taxon>Bacillati</taxon>
        <taxon>Actinomycetota</taxon>
        <taxon>Actinomycetes</taxon>
        <taxon>Kitasatosporales</taxon>
        <taxon>Streptomycetaceae</taxon>
        <taxon>Streptomyces</taxon>
    </lineage>
</organism>
<accession>A0A918YD65</accession>
<name>A0A918YD65_9ACTN</name>
<dbReference type="AlphaFoldDB" id="A0A918YD65"/>
<dbReference type="Proteomes" id="UP000655443">
    <property type="component" value="Unassembled WGS sequence"/>
</dbReference>
<proteinExistence type="predicted"/>
<dbReference type="RefSeq" id="WP_189949364.1">
    <property type="nucleotide sequence ID" value="NZ_BMVG01000002.1"/>
</dbReference>
<reference evidence="1" key="2">
    <citation type="submission" date="2020-09" db="EMBL/GenBank/DDBJ databases">
        <authorList>
            <person name="Sun Q."/>
            <person name="Ohkuma M."/>
        </authorList>
    </citation>
    <scope>NUCLEOTIDE SEQUENCE</scope>
    <source>
        <strain evidence="1">JCM 4714</strain>
    </source>
</reference>
<evidence type="ECO:0000313" key="1">
    <source>
        <dbReference type="EMBL" id="GHD99946.1"/>
    </source>
</evidence>